<name>Q989H0_RHILO</name>
<feature type="region of interest" description="Disordered" evidence="7">
    <location>
        <begin position="258"/>
        <end position="289"/>
    </location>
</feature>
<dbReference type="Proteomes" id="UP000000552">
    <property type="component" value="Chromosome"/>
</dbReference>
<dbReference type="eggNOG" id="COG1059">
    <property type="taxonomic scope" value="Bacteria"/>
</dbReference>
<dbReference type="InterPro" id="IPR003265">
    <property type="entry name" value="HhH-GPD_domain"/>
</dbReference>
<keyword evidence="2" id="KW-0378">Hydrolase</keyword>
<dbReference type="AlphaFoldDB" id="Q989H0"/>
<dbReference type="SUPFAM" id="SSF48150">
    <property type="entry name" value="DNA-glycosylase"/>
    <property type="match status" value="1"/>
</dbReference>
<dbReference type="GO" id="GO:0003906">
    <property type="term" value="F:DNA-(apurinic or apyrimidinic site) endonuclease activity"/>
    <property type="evidence" value="ECO:0007669"/>
    <property type="project" value="InterPro"/>
</dbReference>
<dbReference type="InterPro" id="IPR012092">
    <property type="entry name" value="DNA_glyclase/AP_lyase_Ogg"/>
</dbReference>
<dbReference type="InterPro" id="IPR011257">
    <property type="entry name" value="DNA_glycosylase"/>
</dbReference>
<evidence type="ECO:0000313" key="8">
    <source>
        <dbReference type="EMBL" id="BAB52726.1"/>
    </source>
</evidence>
<dbReference type="GO" id="GO:0016799">
    <property type="term" value="F:hydrolase activity, hydrolyzing N-glycosyl compounds"/>
    <property type="evidence" value="ECO:0007669"/>
    <property type="project" value="InterPro"/>
</dbReference>
<accession>Q989H0</accession>
<proteinExistence type="predicted"/>
<dbReference type="CDD" id="cd00056">
    <property type="entry name" value="ENDO3c"/>
    <property type="match status" value="1"/>
</dbReference>
<evidence type="ECO:0000256" key="3">
    <source>
        <dbReference type="ARBA" id="ARBA00023204"/>
    </source>
</evidence>
<evidence type="ECO:0000256" key="2">
    <source>
        <dbReference type="ARBA" id="ARBA00022801"/>
    </source>
</evidence>
<dbReference type="InterPro" id="IPR023170">
    <property type="entry name" value="HhH_base_excis_C"/>
</dbReference>
<organism evidence="8 9">
    <name type="scientific">Mesorhizobium japonicum (strain LMG 29417 / CECT 9101 / MAFF 303099)</name>
    <name type="common">Mesorhizobium loti (strain MAFF 303099)</name>
    <dbReference type="NCBI Taxonomy" id="266835"/>
    <lineage>
        <taxon>Bacteria</taxon>
        <taxon>Pseudomonadati</taxon>
        <taxon>Pseudomonadota</taxon>
        <taxon>Alphaproteobacteria</taxon>
        <taxon>Hyphomicrobiales</taxon>
        <taxon>Phyllobacteriaceae</taxon>
        <taxon>Mesorhizobium</taxon>
    </lineage>
</organism>
<protein>
    <submittedName>
        <fullName evidence="8">Mll6426 protein</fullName>
    </submittedName>
</protein>
<sequence>MFHEMNVMHTSSEQFMQHVISLHNGTPVSLFLPDPAESVVPGVAWGRFEEALTPAFWAAQAWMQELAGGEAFGLGDTLAEEVAACLLGGYGAPAEVGLAAYGRVRQAMRSTAVVDVGAIEAMLTMPLNVGDRLVRYRFARQRSRQLGECLARIADIDEAALDDISLRDALTRLPGIGPKTASWVVRNRRASDEVAILDIHIVRACVHMGIFGGGATPASDYVSLESRFIGFCRAAGLRASLLDALMWRTMRSIGPSFAGLRPASNPSSTGGRSKGKTACPEEVARAGTI</sequence>
<evidence type="ECO:0000256" key="7">
    <source>
        <dbReference type="SAM" id="MobiDB-lite"/>
    </source>
</evidence>
<dbReference type="EMBL" id="BA000012">
    <property type="protein sequence ID" value="BAB52726.1"/>
    <property type="molecule type" value="Genomic_DNA"/>
</dbReference>
<evidence type="ECO:0000313" key="9">
    <source>
        <dbReference type="Proteomes" id="UP000000552"/>
    </source>
</evidence>
<dbReference type="Gene3D" id="1.10.340.30">
    <property type="entry name" value="Hypothetical protein, domain 2"/>
    <property type="match status" value="1"/>
</dbReference>
<reference evidence="8 9" key="1">
    <citation type="journal article" date="2000" name="DNA Res.">
        <title>Complete genome structure of the nitrogen-fixing symbiotic bacterium Mesorhizobium loti.</title>
        <authorList>
            <person name="Kaneko T."/>
            <person name="Nakamura Y."/>
            <person name="Sato S."/>
            <person name="Asamizu E."/>
            <person name="Kato T."/>
            <person name="Sasamoto S."/>
            <person name="Watanabe A."/>
            <person name="Idesawa K."/>
            <person name="Ishikawa A."/>
            <person name="Kawashima K."/>
            <person name="Kimura T."/>
            <person name="Kishida Y."/>
            <person name="Kiyokawa C."/>
            <person name="Kohara M."/>
            <person name="Matsumoto M."/>
            <person name="Matsuno A."/>
            <person name="Mochizuki Y."/>
            <person name="Nakayama S."/>
            <person name="Nakazaki N."/>
            <person name="Shimpo S."/>
            <person name="Sugimoto M."/>
            <person name="Takeuchi C."/>
            <person name="Yamada M."/>
            <person name="Tabata S."/>
        </authorList>
    </citation>
    <scope>NUCLEOTIDE SEQUENCE [LARGE SCALE GENOMIC DNA]</scope>
    <source>
        <strain evidence="9">LMG 29417 / CECT 9101 / MAFF 303099</strain>
    </source>
</reference>
<dbReference type="KEGG" id="mlo:mll6426"/>
<dbReference type="Pfam" id="PF22175">
    <property type="entry name" value="Ogg-HhH"/>
    <property type="match status" value="1"/>
</dbReference>
<gene>
    <name evidence="8" type="ordered locus">mll6426</name>
</gene>
<evidence type="ECO:0000256" key="1">
    <source>
        <dbReference type="ARBA" id="ARBA00022763"/>
    </source>
</evidence>
<keyword evidence="3" id="KW-0234">DNA repair</keyword>
<evidence type="ECO:0000256" key="5">
    <source>
        <dbReference type="ARBA" id="ARBA00023268"/>
    </source>
</evidence>
<evidence type="ECO:0000256" key="4">
    <source>
        <dbReference type="ARBA" id="ARBA00023239"/>
    </source>
</evidence>
<keyword evidence="5" id="KW-0511">Multifunctional enzyme</keyword>
<keyword evidence="6" id="KW-0326">Glycosidase</keyword>
<keyword evidence="1" id="KW-0227">DNA damage</keyword>
<dbReference type="GO" id="GO:0006284">
    <property type="term" value="P:base-excision repair"/>
    <property type="evidence" value="ECO:0007669"/>
    <property type="project" value="InterPro"/>
</dbReference>
<keyword evidence="4" id="KW-0456">Lyase</keyword>
<dbReference type="Gene3D" id="1.10.1670.10">
    <property type="entry name" value="Helix-hairpin-Helix base-excision DNA repair enzymes (C-terminal)"/>
    <property type="match status" value="1"/>
</dbReference>
<dbReference type="GO" id="GO:0016829">
    <property type="term" value="F:lyase activity"/>
    <property type="evidence" value="ECO:0007669"/>
    <property type="project" value="UniProtKB-KW"/>
</dbReference>
<dbReference type="HOGENOM" id="CLU_095594_0_0_5"/>
<evidence type="ECO:0000256" key="6">
    <source>
        <dbReference type="ARBA" id="ARBA00023295"/>
    </source>
</evidence>